<gene>
    <name evidence="1" type="ORF">SAMN04487970_100336</name>
</gene>
<dbReference type="AlphaFoldDB" id="A0A1G4PLK3"/>
<evidence type="ECO:0000313" key="1">
    <source>
        <dbReference type="EMBL" id="SCW32959.1"/>
    </source>
</evidence>
<dbReference type="OrthoDB" id="2592162at2"/>
<dbReference type="Proteomes" id="UP000198601">
    <property type="component" value="Unassembled WGS sequence"/>
</dbReference>
<proteinExistence type="predicted"/>
<protein>
    <submittedName>
        <fullName evidence="1">Uncharacterized protein</fullName>
    </submittedName>
</protein>
<dbReference type="RefSeq" id="WP_090666688.1">
    <property type="nucleotide sequence ID" value="NZ_FMTT01000003.1"/>
</dbReference>
<reference evidence="2" key="1">
    <citation type="submission" date="2016-10" db="EMBL/GenBank/DDBJ databases">
        <authorList>
            <person name="Varghese N."/>
            <person name="Submissions S."/>
        </authorList>
    </citation>
    <scope>NUCLEOTIDE SEQUENCE [LARGE SCALE GENOMIC DNA]</scope>
    <source>
        <strain evidence="2">CGMCC 1.8946</strain>
    </source>
</reference>
<evidence type="ECO:0000313" key="2">
    <source>
        <dbReference type="Proteomes" id="UP000198601"/>
    </source>
</evidence>
<organism evidence="1 2">
    <name type="scientific">Paenibacillus tianmuensis</name>
    <dbReference type="NCBI Taxonomy" id="624147"/>
    <lineage>
        <taxon>Bacteria</taxon>
        <taxon>Bacillati</taxon>
        <taxon>Bacillota</taxon>
        <taxon>Bacilli</taxon>
        <taxon>Bacillales</taxon>
        <taxon>Paenibacillaceae</taxon>
        <taxon>Paenibacillus</taxon>
    </lineage>
</organism>
<name>A0A1G4PLK3_9BACL</name>
<dbReference type="EMBL" id="FMTT01000003">
    <property type="protein sequence ID" value="SCW32959.1"/>
    <property type="molecule type" value="Genomic_DNA"/>
</dbReference>
<keyword evidence="2" id="KW-1185">Reference proteome</keyword>
<accession>A0A1G4PLK3</accession>
<sequence>MNPLDYIEYLGHSSVYPPLVDQFSRDKITWRPTVRRNLDTTYFVTGEGVVLHFDIGAENNGITKKSEGDYIFDELTMTIMEEDKKHGKYIGPLPYGLLQSDSRAQIEAKLGTPTRRAEELDNYYLDGLVWTAAFEGERFQFLKLAVPTNGKRKYGLCP</sequence>